<dbReference type="InterPro" id="IPR003673">
    <property type="entry name" value="CoA-Trfase_fam_III"/>
</dbReference>
<dbReference type="AlphaFoldDB" id="A0A7I7LKP8"/>
<dbReference type="Pfam" id="PF02515">
    <property type="entry name" value="CoA_transf_3"/>
    <property type="match status" value="1"/>
</dbReference>
<keyword evidence="3" id="KW-1185">Reference proteome</keyword>
<dbReference type="Proteomes" id="UP000467164">
    <property type="component" value="Chromosome"/>
</dbReference>
<accession>A0A7I7LKP8</accession>
<feature type="region of interest" description="Disordered" evidence="1">
    <location>
        <begin position="171"/>
        <end position="193"/>
    </location>
</feature>
<dbReference type="InterPro" id="IPR044855">
    <property type="entry name" value="CoA-Trfase_III_dom3_sf"/>
</dbReference>
<dbReference type="SUPFAM" id="SSF89796">
    <property type="entry name" value="CoA-transferase family III (CaiB/BaiF)"/>
    <property type="match status" value="1"/>
</dbReference>
<dbReference type="GO" id="GO:0003824">
    <property type="term" value="F:catalytic activity"/>
    <property type="evidence" value="ECO:0007669"/>
    <property type="project" value="InterPro"/>
</dbReference>
<organism evidence="2 3">
    <name type="scientific">Mycobacterium shottsii</name>
    <dbReference type="NCBI Taxonomy" id="133549"/>
    <lineage>
        <taxon>Bacteria</taxon>
        <taxon>Bacillati</taxon>
        <taxon>Actinomycetota</taxon>
        <taxon>Actinomycetes</taxon>
        <taxon>Mycobacteriales</taxon>
        <taxon>Mycobacteriaceae</taxon>
        <taxon>Mycobacterium</taxon>
        <taxon>Mycobacterium ulcerans group</taxon>
    </lineage>
</organism>
<reference evidence="2 3" key="1">
    <citation type="journal article" date="2019" name="Emerg. Microbes Infect.">
        <title>Comprehensive subspecies identification of 175 nontuberculous mycobacteria species based on 7547 genomic profiles.</title>
        <authorList>
            <person name="Matsumoto Y."/>
            <person name="Kinjo T."/>
            <person name="Motooka D."/>
            <person name="Nabeya D."/>
            <person name="Jung N."/>
            <person name="Uechi K."/>
            <person name="Horii T."/>
            <person name="Iida T."/>
            <person name="Fujita J."/>
            <person name="Nakamura S."/>
        </authorList>
    </citation>
    <scope>NUCLEOTIDE SEQUENCE [LARGE SCALE GENOMIC DNA]</scope>
    <source>
        <strain evidence="2 3">JCM 12657</strain>
    </source>
</reference>
<protein>
    <submittedName>
        <fullName evidence="2">Uncharacterized protein</fullName>
    </submittedName>
</protein>
<sequence length="193" mass="21701">MATLASRHRRLSDGWGELIDLSMQENQILSQTYYPVTYFEMFGRPWRDARRLTVPGVACAQDGLVDLGCGTAQQWFDLCAMVGHPEWIDEQSPLSITEQANLHAEEIYDWLRSHPSDEIRELATAFRIPNAPVANGANIASLDHFQARGSFVRNPRDGFLQPAHPYRISSVHLRRPGPAPRLGEHATTTGRPN</sequence>
<gene>
    <name evidence="2" type="ORF">MSHO_57600</name>
</gene>
<evidence type="ECO:0000313" key="2">
    <source>
        <dbReference type="EMBL" id="BBX60415.1"/>
    </source>
</evidence>
<dbReference type="Gene3D" id="3.40.50.10540">
    <property type="entry name" value="Crotonobetainyl-coa:carnitine coa-transferase, domain 1"/>
    <property type="match status" value="1"/>
</dbReference>
<name>A0A7I7LKP8_9MYCO</name>
<dbReference type="EMBL" id="AP022572">
    <property type="protein sequence ID" value="BBX60415.1"/>
    <property type="molecule type" value="Genomic_DNA"/>
</dbReference>
<dbReference type="KEGG" id="msho:MSHO_57600"/>
<proteinExistence type="predicted"/>
<dbReference type="Gene3D" id="3.30.1540.10">
    <property type="entry name" value="formyl-coa transferase, domain 3"/>
    <property type="match status" value="1"/>
</dbReference>
<evidence type="ECO:0000313" key="3">
    <source>
        <dbReference type="Proteomes" id="UP000467164"/>
    </source>
</evidence>
<dbReference type="InterPro" id="IPR023606">
    <property type="entry name" value="CoA-Trfase_III_dom_1_sf"/>
</dbReference>
<evidence type="ECO:0000256" key="1">
    <source>
        <dbReference type="SAM" id="MobiDB-lite"/>
    </source>
</evidence>